<feature type="region of interest" description="Disordered" evidence="1">
    <location>
        <begin position="606"/>
        <end position="652"/>
    </location>
</feature>
<feature type="region of interest" description="Disordered" evidence="1">
    <location>
        <begin position="544"/>
        <end position="588"/>
    </location>
</feature>
<evidence type="ECO:0000313" key="4">
    <source>
        <dbReference type="Proteomes" id="UP000077752"/>
    </source>
</evidence>
<evidence type="ECO:0000313" key="3">
    <source>
        <dbReference type="EMBL" id="OAI93519.1"/>
    </source>
</evidence>
<sequence length="865" mass="89920">MASRLNLSLVIGGAVASSLGSAFKTAESGIAQLEQKGNKARVLKGMIGETVKLREEWKKAHDSGSSSASGLLRKLESNLDALRKQGVQVGRLDREYQRLGRTARATDLQIKGRQQLTAGKEGLKSTAAQATAGVAAVAIPTAISAGYQATMRDIAIKAGVANQPEEQAMSKRIIQVAQDNGMSNAGVADLVNQLVGAGMDLKRALSYADVAAKFSVGQGASGDDTAKMIMSMEQNAKITDPEQMTKALEGVALQGQAGSFEASDMARWFPVLLAGMEKTGSVGPEAVAQLGAMLQVQMKTAGSSDEAANNLKNWIEKIGSGEVVDAYKKAGIDYQASLTTGIQKGMSVLESSMALAMQYVQKTDPAKAKKMAEAQAKIDKEVDPSKALKMLDALEQSLRTGDIFNDMQVKAALTAYGQNRGLYQQLKKDAMGDEASGILDKNLAERRETSKQKWLETANAFDDAMRSVGDALRPFTDWAASSVTVLARGFSKLSSESQSVVAGIGALAAGFVALKGVINSYRVGKGLIDLGRGKTLERLADRGGKTVAEGGAGRRTVPTGSAPAVEKPGLLGRFRKTSSSPVGEPLANAPETQKVFVVNAAAIGRTVQGGGGPESSRRQRRRAKRQERAQARRSPSRARSVPDAPKPVSLPSSRWAGLVKGARNVAGAGKRLPGVNLIDAGLGAIDVALNAETQDEKAEGYGGVAGNLAGSAAGAVAGAALGSVVPVIGTAIGGLVGAIVGGMGGELGGAWLGKALFGEKEPLKTTVADKAATVAAPGDVVRAITETAPPPAVAPNISAAPAAVKPEPAKVDQSFVFSPSIPVTVQGDAKDPARVAQEIWPHIQRQMQDFARQAQARQLSDEPHV</sequence>
<feature type="domain" description="Phage tail tape measure protein" evidence="2">
    <location>
        <begin position="172"/>
        <end position="373"/>
    </location>
</feature>
<evidence type="ECO:0000259" key="2">
    <source>
        <dbReference type="Pfam" id="PF10145"/>
    </source>
</evidence>
<comment type="caution">
    <text evidence="3">The sequence shown here is derived from an EMBL/GenBank/DDBJ whole genome shotgun (WGS) entry which is preliminary data.</text>
</comment>
<dbReference type="InterPro" id="IPR010090">
    <property type="entry name" value="Phage_tape_meas"/>
</dbReference>
<organism evidence="3 4">
    <name type="scientific">Pseudomonas putida</name>
    <name type="common">Arthrobacter siderocapsulatus</name>
    <dbReference type="NCBI Taxonomy" id="303"/>
    <lineage>
        <taxon>Bacteria</taxon>
        <taxon>Pseudomonadati</taxon>
        <taxon>Pseudomonadota</taxon>
        <taxon>Gammaproteobacteria</taxon>
        <taxon>Pseudomonadales</taxon>
        <taxon>Pseudomonadaceae</taxon>
        <taxon>Pseudomonas</taxon>
    </lineage>
</organism>
<dbReference type="RefSeq" id="WP_064302346.1">
    <property type="nucleotide sequence ID" value="NZ_LUCV01000011.1"/>
</dbReference>
<evidence type="ECO:0000256" key="1">
    <source>
        <dbReference type="SAM" id="MobiDB-lite"/>
    </source>
</evidence>
<protein>
    <submittedName>
        <fullName evidence="3">Phage tail protein</fullName>
    </submittedName>
</protein>
<accession>A0A177SRT9</accession>
<dbReference type="Proteomes" id="UP000077752">
    <property type="component" value="Unassembled WGS sequence"/>
</dbReference>
<reference evidence="3 4" key="1">
    <citation type="submission" date="2016-03" db="EMBL/GenBank/DDBJ databases">
        <title>Draft Genome Assembly of Pseudomonas putida strain CBF10-2.</title>
        <authorList>
            <person name="Iyer R.S."/>
            <person name="Damania A."/>
        </authorList>
    </citation>
    <scope>NUCLEOTIDE SEQUENCE [LARGE SCALE GENOMIC DNA]</scope>
    <source>
        <strain evidence="3 4">CBF10-2</strain>
    </source>
</reference>
<proteinExistence type="predicted"/>
<gene>
    <name evidence="3" type="ORF">AYO28_14095</name>
</gene>
<name>A0A177SRT9_PSEPU</name>
<dbReference type="Pfam" id="PF10145">
    <property type="entry name" value="PhageMin_Tail"/>
    <property type="match status" value="1"/>
</dbReference>
<dbReference type="AlphaFoldDB" id="A0A177SRT9"/>
<dbReference type="EMBL" id="LUCV01000011">
    <property type="protein sequence ID" value="OAI93519.1"/>
    <property type="molecule type" value="Genomic_DNA"/>
</dbReference>